<gene>
    <name evidence="2" type="ORF">HH212_07515</name>
</gene>
<dbReference type="Pfam" id="PF13480">
    <property type="entry name" value="Acetyltransf_6"/>
    <property type="match status" value="1"/>
</dbReference>
<dbReference type="NCBIfam" id="TIGR03019">
    <property type="entry name" value="pepcterm_femAB"/>
    <property type="match status" value="1"/>
</dbReference>
<accession>A0A7Z2W165</accession>
<dbReference type="PANTHER" id="PTHR36174:SF1">
    <property type="entry name" value="LIPID II:GLYCINE GLYCYLTRANSFERASE"/>
    <property type="match status" value="1"/>
</dbReference>
<keyword evidence="3" id="KW-1185">Reference proteome</keyword>
<dbReference type="InterPro" id="IPR017469">
    <property type="entry name" value="PEP-CTERM_FemAB-rel"/>
</dbReference>
<dbReference type="Gene3D" id="3.40.630.30">
    <property type="match status" value="2"/>
</dbReference>
<dbReference type="EMBL" id="CP051685">
    <property type="protein sequence ID" value="QJE03241.1"/>
    <property type="molecule type" value="Genomic_DNA"/>
</dbReference>
<protein>
    <submittedName>
        <fullName evidence="2">FemAB family PEP-CTERM system-associated protein</fullName>
    </submittedName>
</protein>
<reference evidence="2 3" key="1">
    <citation type="submission" date="2020-04" db="EMBL/GenBank/DDBJ databases">
        <title>Genome sequencing of novel species.</title>
        <authorList>
            <person name="Heo J."/>
            <person name="Kim S.-J."/>
            <person name="Kim J.-S."/>
            <person name="Hong S.-B."/>
            <person name="Kwon S.-W."/>
        </authorList>
    </citation>
    <scope>NUCLEOTIDE SEQUENCE [LARGE SCALE GENOMIC DNA]</scope>
    <source>
        <strain evidence="2 3">GN2-R2</strain>
    </source>
</reference>
<evidence type="ECO:0000313" key="3">
    <source>
        <dbReference type="Proteomes" id="UP000502415"/>
    </source>
</evidence>
<dbReference type="InterPro" id="IPR038740">
    <property type="entry name" value="BioF2-like_GNAT_dom"/>
</dbReference>
<organism evidence="2 3">
    <name type="scientific">Massilia forsythiae</name>
    <dbReference type="NCBI Taxonomy" id="2728020"/>
    <lineage>
        <taxon>Bacteria</taxon>
        <taxon>Pseudomonadati</taxon>
        <taxon>Pseudomonadota</taxon>
        <taxon>Betaproteobacteria</taxon>
        <taxon>Burkholderiales</taxon>
        <taxon>Oxalobacteraceae</taxon>
        <taxon>Telluria group</taxon>
        <taxon>Massilia</taxon>
    </lineage>
</organism>
<dbReference type="AlphaFoldDB" id="A0A7Z2W165"/>
<dbReference type="InterPro" id="IPR050644">
    <property type="entry name" value="PG_Glycine_Bridge_Synth"/>
</dbReference>
<evidence type="ECO:0000313" key="2">
    <source>
        <dbReference type="EMBL" id="QJE03241.1"/>
    </source>
</evidence>
<dbReference type="PANTHER" id="PTHR36174">
    <property type="entry name" value="LIPID II:GLYCINE GLYCYLTRANSFERASE"/>
    <property type="match status" value="1"/>
</dbReference>
<dbReference type="KEGG" id="mfy:HH212_07515"/>
<proteinExistence type="predicted"/>
<feature type="domain" description="BioF2-like acetyltransferase" evidence="1">
    <location>
        <begin position="186"/>
        <end position="320"/>
    </location>
</feature>
<name>A0A7Z2W165_9BURK</name>
<dbReference type="Proteomes" id="UP000502415">
    <property type="component" value="Chromosome"/>
</dbReference>
<sequence length="378" mass="42029">MATPVEAVATPAAQPAAPAAAAPAPTAPARAAGPLTLHLLQPQDYARWDAFVRALPEATFFHLSGWQPVIERSFGIKTWFYYVEQDGQIQGVLPLAQVKSRLFGHSLGAMPFCVYGGPAATSPAAQALLDEAADKLARELGAGHLEYRGMQRAHPDDASWHTKELYVTFRKEISGDDEINLNAIPRKQRAMVRKGIKLGLRGEVDDNVDRMFEAYANSVHRLGTPVFPKKYFALLQQTFGDECEVRTIVTEDGKLVAAVLSFYWRDEVVPYYGGGMDLARSVAGNDFMYWNLMQAAAARGCRLFDFGRSKLGTGAYDFKKNWGFTAQHLPYEYKLYAADSLPDNNPLNPKYQLFIKMWKKLPLPLANFMGPYIVRNLG</sequence>
<evidence type="ECO:0000259" key="1">
    <source>
        <dbReference type="Pfam" id="PF13480"/>
    </source>
</evidence>
<dbReference type="InterPro" id="IPR016181">
    <property type="entry name" value="Acyl_CoA_acyltransferase"/>
</dbReference>
<dbReference type="SUPFAM" id="SSF55729">
    <property type="entry name" value="Acyl-CoA N-acyltransferases (Nat)"/>
    <property type="match status" value="2"/>
</dbReference>